<organism evidence="5 6">
    <name type="scientific">Larkinella humicola</name>
    <dbReference type="NCBI Taxonomy" id="2607654"/>
    <lineage>
        <taxon>Bacteria</taxon>
        <taxon>Pseudomonadati</taxon>
        <taxon>Bacteroidota</taxon>
        <taxon>Cytophagia</taxon>
        <taxon>Cytophagales</taxon>
        <taxon>Spirosomataceae</taxon>
        <taxon>Larkinella</taxon>
    </lineage>
</organism>
<dbReference type="Pfam" id="PF18962">
    <property type="entry name" value="Por_Secre_tail"/>
    <property type="match status" value="1"/>
</dbReference>
<dbReference type="NCBIfam" id="TIGR04183">
    <property type="entry name" value="Por_Secre_tail"/>
    <property type="match status" value="1"/>
</dbReference>
<dbReference type="AlphaFoldDB" id="A0A5N1JMM9"/>
<comment type="caution">
    <text evidence="5">The sequence shown here is derived from an EMBL/GenBank/DDBJ whole genome shotgun (WGS) entry which is preliminary data.</text>
</comment>
<dbReference type="InterPro" id="IPR035914">
    <property type="entry name" value="Sperma_CUB_dom_sf"/>
</dbReference>
<reference evidence="5 6" key="1">
    <citation type="submission" date="2019-09" db="EMBL/GenBank/DDBJ databases">
        <title>Genome Sequence of Larkinella sp MA1.</title>
        <authorList>
            <person name="Srinivasan S."/>
        </authorList>
    </citation>
    <scope>NUCLEOTIDE SEQUENCE [LARGE SCALE GENOMIC DNA]</scope>
    <source>
        <strain evidence="5 6">MA1</strain>
    </source>
</reference>
<dbReference type="InterPro" id="IPR026444">
    <property type="entry name" value="Secre_tail"/>
</dbReference>
<dbReference type="PANTHER" id="PTHR24251:SF37">
    <property type="entry name" value="CUB DOMAIN-CONTAINING PROTEIN"/>
    <property type="match status" value="1"/>
</dbReference>
<dbReference type="RefSeq" id="WP_150875545.1">
    <property type="nucleotide sequence ID" value="NZ_VTWS01000001.1"/>
</dbReference>
<dbReference type="InterPro" id="IPR000859">
    <property type="entry name" value="CUB_dom"/>
</dbReference>
<keyword evidence="1" id="KW-0677">Repeat</keyword>
<gene>
    <name evidence="5" type="ORF">F0P93_06610</name>
</gene>
<name>A0A5N1JMM9_9BACT</name>
<evidence type="ECO:0000313" key="6">
    <source>
        <dbReference type="Proteomes" id="UP000326344"/>
    </source>
</evidence>
<dbReference type="PANTHER" id="PTHR24251">
    <property type="entry name" value="OVOCHYMASE-RELATED"/>
    <property type="match status" value="1"/>
</dbReference>
<dbReference type="CDD" id="cd00041">
    <property type="entry name" value="CUB"/>
    <property type="match status" value="1"/>
</dbReference>
<dbReference type="SUPFAM" id="SSF49854">
    <property type="entry name" value="Spermadhesin, CUB domain"/>
    <property type="match status" value="1"/>
</dbReference>
<evidence type="ECO:0000256" key="3">
    <source>
        <dbReference type="SAM" id="SignalP"/>
    </source>
</evidence>
<feature type="chain" id="PRO_5024948411" evidence="3">
    <location>
        <begin position="19"/>
        <end position="1121"/>
    </location>
</feature>
<evidence type="ECO:0000256" key="2">
    <source>
        <dbReference type="ARBA" id="ARBA00023157"/>
    </source>
</evidence>
<accession>A0A5N1JMM9</accession>
<keyword evidence="2" id="KW-1015">Disulfide bond</keyword>
<dbReference type="EMBL" id="VTWS01000001">
    <property type="protein sequence ID" value="KAA9357401.1"/>
    <property type="molecule type" value="Genomic_DNA"/>
</dbReference>
<dbReference type="Gene3D" id="2.60.120.290">
    <property type="entry name" value="Spermadhesin, CUB domain"/>
    <property type="match status" value="1"/>
</dbReference>
<protein>
    <submittedName>
        <fullName evidence="5">T9SS type A sorting domain-containing protein</fullName>
    </submittedName>
</protein>
<proteinExistence type="predicted"/>
<evidence type="ECO:0000259" key="4">
    <source>
        <dbReference type="SMART" id="SM00042"/>
    </source>
</evidence>
<evidence type="ECO:0000256" key="1">
    <source>
        <dbReference type="ARBA" id="ARBA00022737"/>
    </source>
</evidence>
<evidence type="ECO:0000313" key="5">
    <source>
        <dbReference type="EMBL" id="KAA9357401.1"/>
    </source>
</evidence>
<keyword evidence="6" id="KW-1185">Reference proteome</keyword>
<dbReference type="Proteomes" id="UP000326344">
    <property type="component" value="Unassembled WGS sequence"/>
</dbReference>
<feature type="signal peptide" evidence="3">
    <location>
        <begin position="1"/>
        <end position="18"/>
    </location>
</feature>
<dbReference type="SMART" id="SM00042">
    <property type="entry name" value="CUB"/>
    <property type="match status" value="1"/>
</dbReference>
<keyword evidence="3" id="KW-0732">Signal</keyword>
<sequence>MRKVLLFVHLLFSLATQAQVEISLEGEGLDPKPSISYNNLCSLIGVEGNSNGSFADLKVEMKFPITDFKSAIETGVVNVFSLKNSIKRPLSIGDFLPEIRFIPDLTCSTDILHASGSVEAYMVNLSYLIPLGYANPGKISYVDPLEIYSPKATVLELPFEATAALVAVQTFCNPAFSRAFAEAKISVTLGGQTATAKGELVLENGSFLEMEDVNQQKIIKISIPAGKSVLKMKIEGYLFAQSIVQGIDKNNRIMCGSNAGAIATHSLVVKNFTGENGTQLPEGLTIKGLVTGIDYTGSSTLKNCPDFSKAKVDTVNSRCGLANGRASISIPTIPNATFEWSNGRTGPSVSGLAKGSHYVIVRDPSGCAQAISFVIDDKSPVPTIDLPPYVAIRKGETATLNAADTTLTGLTYSWSNGATTPSIEVTTPGTYKLTVTNAAKCSSSYSVDVFEKTGYWISDGNVKADVGNFYDDGGPTKDYTGDQNRLVTICPESPNKFIVLNFTEVDVINYNNQDVLRVFDGFSFDCPLDINVNRPASFTASATSKGCLTVFFRANSYDISGRGWKATIMTTDNPPPGCLHEIRAVSGTFTDSGGENGTYANNEYKVYTICPPEQAGAPKYITLDFTTVDIVSTSVSLDHLAVYDGIGTSCILESNLRKPQTFTASSNSGGCLTVVFDSDNSSVREGWIAGIGTTETAVKPPEYCNCGTNPTPSNTCDEAPLINNLQTFCGVSSIDYSASITGNMAQGFCGIIHNNSFFKFLAQDTTITLGYQSRGGTHKLCEGVQLAILQPDGACDLPKTNWKYLKCQNFNGLFTAGKLDVSGLVKGQEYYLMIDGSYGSECLYSLTAEKGFAACPLKMKKEEIICHPDGGYSVRIPIRGLASNQVYRVYEKNNLYKELKETTFIDDGKTTSILFGPYKPGRAYHIIISGGNDLDKCSLSVSGKAVCPLPPCGLSSTITAACWGDSDNITITGQISNATLPISIVSDVYQTILFPDSLKKENIVNAVIKRSALNRETAFYITDINMCQTEQMVKIPVCDDCPDDILLKPNPTDRQISFWYPCGSFEISIYDMTGRFFGNRSAETSNETNSYSVNIGDLSSGNYLLRLQSEKAVITKKFTKY</sequence>
<dbReference type="CDD" id="cd00146">
    <property type="entry name" value="PKD"/>
    <property type="match status" value="1"/>
</dbReference>
<feature type="domain" description="CUB" evidence="4">
    <location>
        <begin position="578"/>
        <end position="694"/>
    </location>
</feature>